<organism evidence="1 2">
    <name type="scientific">Apolygus lucorum</name>
    <name type="common">Small green plant bug</name>
    <name type="synonym">Lygocoris lucorum</name>
    <dbReference type="NCBI Taxonomy" id="248454"/>
    <lineage>
        <taxon>Eukaryota</taxon>
        <taxon>Metazoa</taxon>
        <taxon>Ecdysozoa</taxon>
        <taxon>Arthropoda</taxon>
        <taxon>Hexapoda</taxon>
        <taxon>Insecta</taxon>
        <taxon>Pterygota</taxon>
        <taxon>Neoptera</taxon>
        <taxon>Paraneoptera</taxon>
        <taxon>Hemiptera</taxon>
        <taxon>Heteroptera</taxon>
        <taxon>Panheteroptera</taxon>
        <taxon>Cimicomorpha</taxon>
        <taxon>Miridae</taxon>
        <taxon>Mirini</taxon>
        <taxon>Apolygus</taxon>
    </lineage>
</organism>
<dbReference type="Proteomes" id="UP000466442">
    <property type="component" value="Unassembled WGS sequence"/>
</dbReference>
<dbReference type="EMBL" id="WIXP02000003">
    <property type="protein sequence ID" value="KAF6212998.1"/>
    <property type="molecule type" value="Genomic_DNA"/>
</dbReference>
<evidence type="ECO:0000313" key="1">
    <source>
        <dbReference type="EMBL" id="KAF6212998.1"/>
    </source>
</evidence>
<name>A0A6A4JRN1_APOLU</name>
<proteinExistence type="predicted"/>
<sequence>MALPQSQLPSTRITDLEPGSTEWLHIASAGVLTLVRLVESCKRMPVQRQILLRCLGEFGQSLDISDSGVDVGSGAGSVSVEMESLRCRMIMVEQQLNALNHMNDSFRSEAHQSAPRDSSTPLPDISGEEESALAPLPAPAAPPGASPIVAPLYSPVMPSVPPPVTSILCSVCKRKEHPPTTYRCLSCKTMWNRLVRKCRLLQPTDPAYPKPCLRPDHAVEHPPDCIACKRWRYEQAWIAAKHPSSVPIVPVTPAGKRIAKMNLSLRRSEECEGAPRVENPAKRLKRRGRKWVPSLSTLFLHNNSKL</sequence>
<accession>A0A6A4JRN1</accession>
<protein>
    <submittedName>
        <fullName evidence="1">Uncharacterized protein</fullName>
    </submittedName>
</protein>
<evidence type="ECO:0000313" key="2">
    <source>
        <dbReference type="Proteomes" id="UP000466442"/>
    </source>
</evidence>
<comment type="caution">
    <text evidence="1">The sequence shown here is derived from an EMBL/GenBank/DDBJ whole genome shotgun (WGS) entry which is preliminary data.</text>
</comment>
<keyword evidence="2" id="KW-1185">Reference proteome</keyword>
<dbReference type="AlphaFoldDB" id="A0A6A4JRN1"/>
<gene>
    <name evidence="1" type="ORF">GE061_010711</name>
</gene>
<reference evidence="1" key="1">
    <citation type="journal article" date="2021" name="Mol. Ecol. Resour.">
        <title>Apolygus lucorum genome provides insights into omnivorousness and mesophyll feeding.</title>
        <authorList>
            <person name="Liu Y."/>
            <person name="Liu H."/>
            <person name="Wang H."/>
            <person name="Huang T."/>
            <person name="Liu B."/>
            <person name="Yang B."/>
            <person name="Yin L."/>
            <person name="Li B."/>
            <person name="Zhang Y."/>
            <person name="Zhang S."/>
            <person name="Jiang F."/>
            <person name="Zhang X."/>
            <person name="Ren Y."/>
            <person name="Wang B."/>
            <person name="Wang S."/>
            <person name="Lu Y."/>
            <person name="Wu K."/>
            <person name="Fan W."/>
            <person name="Wang G."/>
        </authorList>
    </citation>
    <scope>NUCLEOTIDE SEQUENCE</scope>
    <source>
        <strain evidence="1">12Hb</strain>
    </source>
</reference>